<dbReference type="Gene3D" id="1.20.1560.10">
    <property type="entry name" value="ABC transporter type 1, transmembrane domain"/>
    <property type="match status" value="1"/>
</dbReference>
<dbReference type="InterPro" id="IPR003593">
    <property type="entry name" value="AAA+_ATPase"/>
</dbReference>
<dbReference type="Pfam" id="PF00664">
    <property type="entry name" value="ABC_membrane"/>
    <property type="match status" value="1"/>
</dbReference>
<dbReference type="OrthoDB" id="9806127at2"/>
<dbReference type="SUPFAM" id="SSF52540">
    <property type="entry name" value="P-loop containing nucleoside triphosphate hydrolases"/>
    <property type="match status" value="1"/>
</dbReference>
<evidence type="ECO:0000256" key="2">
    <source>
        <dbReference type="ARBA" id="ARBA00022448"/>
    </source>
</evidence>
<dbReference type="InterPro" id="IPR017871">
    <property type="entry name" value="ABC_transporter-like_CS"/>
</dbReference>
<feature type="transmembrane region" description="Helical" evidence="10">
    <location>
        <begin position="223"/>
        <end position="246"/>
    </location>
</feature>
<feature type="transmembrane region" description="Helical" evidence="10">
    <location>
        <begin position="113"/>
        <end position="134"/>
    </location>
</feature>
<gene>
    <name evidence="13" type="ORF">APY09_06130</name>
</gene>
<dbReference type="Pfam" id="PF00005">
    <property type="entry name" value="ABC_tran"/>
    <property type="match status" value="1"/>
</dbReference>
<evidence type="ECO:0000256" key="5">
    <source>
        <dbReference type="ARBA" id="ARBA00022692"/>
    </source>
</evidence>
<evidence type="ECO:0000256" key="7">
    <source>
        <dbReference type="ARBA" id="ARBA00022840"/>
    </source>
</evidence>
<dbReference type="InterPro" id="IPR011527">
    <property type="entry name" value="ABC1_TM_dom"/>
</dbReference>
<dbReference type="SMART" id="SM00382">
    <property type="entry name" value="AAA"/>
    <property type="match status" value="1"/>
</dbReference>
<dbReference type="InterPro" id="IPR039421">
    <property type="entry name" value="Type_1_exporter"/>
</dbReference>
<sequence>MKRAIVVVCSWAAALCLAAAYLAIGWGIDDIAGHNAWSTWWISVLGALGSGVFAWAVSALGAAQMNQMEPALRHSMIRQVFALGPSQRTNERAGRVVNSATDGVERVAAYKGIFLAPMIASLTTPILVVIVVALTIDPAAGGFLAIAIPLVPICVMGFRKAFKPVSSRYRHASRQLAAKELDAIQGLGDLALMNAGKDMGKRLAEAAEEVRSKVMSYLAGNQLILLVIDSVFSLGMITGAIALALIRYKQGAISVGEGISLVLLSSIMLDPLDRIGQFFYIGMGGIAANKEIKKFIKQTPPVVDAKGVKAPAIPPQRGEIRLSGVSFSYTKDTPVLQGANLTLTQGEHVALAGPSGAGKSTISALLQGFLRPTRGRVSLNGVDLATAPLSWVRAQTAVVEQSTYLFSGTLRDNLLLASPAATDDQLIEALRAAHLGEFVDTLPGGLDARVGARGLAVSGGEAQRIAIARAFLKNASIMILDEPTAHVDLASEREILASLETVCAGRTTLTISHRDATIKGADRVATLQEGTIR</sequence>
<evidence type="ECO:0000256" key="8">
    <source>
        <dbReference type="ARBA" id="ARBA00022989"/>
    </source>
</evidence>
<dbReference type="EMBL" id="LLVT01000002">
    <property type="protein sequence ID" value="KSW11046.1"/>
    <property type="molecule type" value="Genomic_DNA"/>
</dbReference>
<feature type="domain" description="ABC transporter" evidence="11">
    <location>
        <begin position="320"/>
        <end position="533"/>
    </location>
</feature>
<keyword evidence="2" id="KW-0813">Transport</keyword>
<dbReference type="GO" id="GO:0016887">
    <property type="term" value="F:ATP hydrolysis activity"/>
    <property type="evidence" value="ECO:0007669"/>
    <property type="project" value="InterPro"/>
</dbReference>
<organism evidence="13 14">
    <name type="scientific">Schaalia odontolytica</name>
    <dbReference type="NCBI Taxonomy" id="1660"/>
    <lineage>
        <taxon>Bacteria</taxon>
        <taxon>Bacillati</taxon>
        <taxon>Actinomycetota</taxon>
        <taxon>Actinomycetes</taxon>
        <taxon>Actinomycetales</taxon>
        <taxon>Actinomycetaceae</taxon>
        <taxon>Schaalia</taxon>
    </lineage>
</organism>
<dbReference type="PROSITE" id="PS50929">
    <property type="entry name" value="ABC_TM1F"/>
    <property type="match status" value="1"/>
</dbReference>
<dbReference type="PANTHER" id="PTHR24221:SF590">
    <property type="entry name" value="COMPONENT LINKED WITH THE ASSEMBLY OF CYTOCHROME' TRANSPORT TRANSMEMBRANE ATP-BINDING PROTEIN ABC TRANSPORTER CYDD-RELATED"/>
    <property type="match status" value="1"/>
</dbReference>
<dbReference type="GO" id="GO:0005886">
    <property type="term" value="C:plasma membrane"/>
    <property type="evidence" value="ECO:0007669"/>
    <property type="project" value="UniProtKB-SubCell"/>
</dbReference>
<evidence type="ECO:0000256" key="9">
    <source>
        <dbReference type="ARBA" id="ARBA00023136"/>
    </source>
</evidence>
<evidence type="ECO:0000256" key="6">
    <source>
        <dbReference type="ARBA" id="ARBA00022741"/>
    </source>
</evidence>
<evidence type="ECO:0000313" key="13">
    <source>
        <dbReference type="EMBL" id="KSW11046.1"/>
    </source>
</evidence>
<dbReference type="AlphaFoldDB" id="A0A0V8RSG3"/>
<dbReference type="GO" id="GO:0140359">
    <property type="term" value="F:ABC-type transporter activity"/>
    <property type="evidence" value="ECO:0007669"/>
    <property type="project" value="InterPro"/>
</dbReference>
<evidence type="ECO:0000259" key="12">
    <source>
        <dbReference type="PROSITE" id="PS50929"/>
    </source>
</evidence>
<dbReference type="FunFam" id="3.40.50.300:FF:001001">
    <property type="entry name" value="Multidrug ABC transporter ATP-binding protein"/>
    <property type="match status" value="1"/>
</dbReference>
<keyword evidence="5 10" id="KW-0812">Transmembrane</keyword>
<evidence type="ECO:0000256" key="10">
    <source>
        <dbReference type="SAM" id="Phobius"/>
    </source>
</evidence>
<name>A0A0V8RSG3_9ACTO</name>
<dbReference type="InterPro" id="IPR027417">
    <property type="entry name" value="P-loop_NTPase"/>
</dbReference>
<evidence type="ECO:0000259" key="11">
    <source>
        <dbReference type="PROSITE" id="PS50893"/>
    </source>
</evidence>
<dbReference type="SUPFAM" id="SSF90123">
    <property type="entry name" value="ABC transporter transmembrane region"/>
    <property type="match status" value="1"/>
</dbReference>
<evidence type="ECO:0000256" key="4">
    <source>
        <dbReference type="ARBA" id="ARBA00022519"/>
    </source>
</evidence>
<reference evidence="13 14" key="1">
    <citation type="submission" date="2015-10" db="EMBL/GenBank/DDBJ databases">
        <title>Draft Genome of Actinomyces odontolyticus subsp. actinosynbacter strain XH001.</title>
        <authorList>
            <person name="Mclean J.S."/>
            <person name="He X."/>
        </authorList>
    </citation>
    <scope>NUCLEOTIDE SEQUENCE [LARGE SCALE GENOMIC DNA]</scope>
    <source>
        <strain evidence="13 14">XH001</strain>
    </source>
</reference>
<feature type="domain" description="ABC transmembrane type-1" evidence="12">
    <location>
        <begin position="4"/>
        <end position="284"/>
    </location>
</feature>
<keyword evidence="7" id="KW-0067">ATP-binding</keyword>
<keyword evidence="4" id="KW-0997">Cell inner membrane</keyword>
<dbReference type="PROSITE" id="PS50893">
    <property type="entry name" value="ABC_TRANSPORTER_2"/>
    <property type="match status" value="1"/>
</dbReference>
<keyword evidence="8 10" id="KW-1133">Transmembrane helix</keyword>
<dbReference type="PROSITE" id="PS00211">
    <property type="entry name" value="ABC_TRANSPORTER_1"/>
    <property type="match status" value="1"/>
</dbReference>
<dbReference type="Proteomes" id="UP000054686">
    <property type="component" value="Unassembled WGS sequence"/>
</dbReference>
<dbReference type="InterPro" id="IPR036640">
    <property type="entry name" value="ABC1_TM_sf"/>
</dbReference>
<dbReference type="PANTHER" id="PTHR24221">
    <property type="entry name" value="ATP-BINDING CASSETTE SUB-FAMILY B"/>
    <property type="match status" value="1"/>
</dbReference>
<comment type="caution">
    <text evidence="13">The sequence shown here is derived from an EMBL/GenBank/DDBJ whole genome shotgun (WGS) entry which is preliminary data.</text>
</comment>
<keyword evidence="6" id="KW-0547">Nucleotide-binding</keyword>
<protein>
    <submittedName>
        <fullName evidence="13">ABC transporter permease</fullName>
    </submittedName>
</protein>
<dbReference type="RefSeq" id="WP_060566758.1">
    <property type="nucleotide sequence ID" value="NZ_CP040006.1"/>
</dbReference>
<keyword evidence="3" id="KW-1003">Cell membrane</keyword>
<accession>A0A0V8RSG3</accession>
<dbReference type="GO" id="GO:0005524">
    <property type="term" value="F:ATP binding"/>
    <property type="evidence" value="ECO:0007669"/>
    <property type="project" value="UniProtKB-KW"/>
</dbReference>
<feature type="transmembrane region" description="Helical" evidence="10">
    <location>
        <begin position="140"/>
        <end position="158"/>
    </location>
</feature>
<evidence type="ECO:0000256" key="3">
    <source>
        <dbReference type="ARBA" id="ARBA00022475"/>
    </source>
</evidence>
<evidence type="ECO:0000256" key="1">
    <source>
        <dbReference type="ARBA" id="ARBA00004651"/>
    </source>
</evidence>
<dbReference type="InterPro" id="IPR003439">
    <property type="entry name" value="ABC_transporter-like_ATP-bd"/>
</dbReference>
<keyword evidence="9 10" id="KW-0472">Membrane</keyword>
<proteinExistence type="predicted"/>
<dbReference type="Gene3D" id="3.40.50.300">
    <property type="entry name" value="P-loop containing nucleotide triphosphate hydrolases"/>
    <property type="match status" value="1"/>
</dbReference>
<comment type="subcellular location">
    <subcellularLocation>
        <location evidence="1">Cell membrane</location>
        <topology evidence="1">Multi-pass membrane protein</topology>
    </subcellularLocation>
</comment>
<evidence type="ECO:0000313" key="14">
    <source>
        <dbReference type="Proteomes" id="UP000054686"/>
    </source>
</evidence>
<feature type="transmembrane region" description="Helical" evidence="10">
    <location>
        <begin position="41"/>
        <end position="63"/>
    </location>
</feature>